<comment type="similarity">
    <text evidence="10">Belongs to the ELO family.</text>
</comment>
<evidence type="ECO:0000256" key="5">
    <source>
        <dbReference type="ARBA" id="ARBA00022832"/>
    </source>
</evidence>
<keyword evidence="4 10" id="KW-0812">Transmembrane</keyword>
<comment type="caution">
    <text evidence="11">The sequence shown here is derived from an EMBL/GenBank/DDBJ whole genome shotgun (WGS) entry which is preliminary data.</text>
</comment>
<name>A0AAD4K293_9MUSC</name>
<evidence type="ECO:0000256" key="2">
    <source>
        <dbReference type="ARBA" id="ARBA00022516"/>
    </source>
</evidence>
<evidence type="ECO:0000256" key="4">
    <source>
        <dbReference type="ARBA" id="ARBA00022692"/>
    </source>
</evidence>
<keyword evidence="7 10" id="KW-0443">Lipid metabolism</keyword>
<feature type="transmembrane region" description="Helical" evidence="10">
    <location>
        <begin position="142"/>
        <end position="161"/>
    </location>
</feature>
<evidence type="ECO:0000256" key="7">
    <source>
        <dbReference type="ARBA" id="ARBA00023098"/>
    </source>
</evidence>
<feature type="transmembrane region" description="Helical" evidence="10">
    <location>
        <begin position="240"/>
        <end position="258"/>
    </location>
</feature>
<dbReference type="PANTHER" id="PTHR11157:SF116">
    <property type="entry name" value="ELONGATION OF VERY LONG CHAIN FATTY ACIDS PROTEIN-RELATED"/>
    <property type="match status" value="1"/>
</dbReference>
<accession>A0AAD4K293</accession>
<dbReference type="EMBL" id="JAJJHW010002585">
    <property type="protein sequence ID" value="KAH8372264.1"/>
    <property type="molecule type" value="Genomic_DNA"/>
</dbReference>
<dbReference type="GO" id="GO:0034625">
    <property type="term" value="P:fatty acid elongation, monounsaturated fatty acid"/>
    <property type="evidence" value="ECO:0007669"/>
    <property type="project" value="TreeGrafter"/>
</dbReference>
<feature type="transmembrane region" description="Helical" evidence="10">
    <location>
        <begin position="48"/>
        <end position="66"/>
    </location>
</feature>
<reference evidence="11" key="1">
    <citation type="journal article" date="2021" name="Mol. Ecol. Resour.">
        <title>Phylogenomic analyses of the genus Drosophila reveals genomic signals of climate adaptation.</title>
        <authorList>
            <person name="Li F."/>
            <person name="Rane R.V."/>
            <person name="Luria V."/>
            <person name="Xiong Z."/>
            <person name="Chen J."/>
            <person name="Li Z."/>
            <person name="Catullo R.A."/>
            <person name="Griffin P.C."/>
            <person name="Schiffer M."/>
            <person name="Pearce S."/>
            <person name="Lee S.F."/>
            <person name="McElroy K."/>
            <person name="Stocker A."/>
            <person name="Shirriffs J."/>
            <person name="Cockerell F."/>
            <person name="Coppin C."/>
            <person name="Sgro C.M."/>
            <person name="Karger A."/>
            <person name="Cain J.W."/>
            <person name="Weber J.A."/>
            <person name="Santpere G."/>
            <person name="Kirschner M.W."/>
            <person name="Hoffmann A.A."/>
            <person name="Oakeshott J.G."/>
            <person name="Zhang G."/>
        </authorList>
    </citation>
    <scope>NUCLEOTIDE SEQUENCE</scope>
    <source>
        <strain evidence="11">BGI-SZ-2011g</strain>
    </source>
</reference>
<keyword evidence="8 10" id="KW-0472">Membrane</keyword>
<feature type="transmembrane region" description="Helical" evidence="10">
    <location>
        <begin position="167"/>
        <end position="190"/>
    </location>
</feature>
<dbReference type="InterPro" id="IPR002076">
    <property type="entry name" value="ELO_fam"/>
</dbReference>
<sequence length="272" mass="32353">IDPAVYDYPLLNAHWPIVAILVAYLAFVVKLGRIFMEHRKPYDLKNVLLVYNIFQVLYNTIIFGYVSGCSLSPTKLKRFFPLQALYYIVINSVYDRRCIVSLPFDHPLKYVERNLSYAYYINKVIDLLDTIFFVLRKNYNQITVLHVYHHIMMPYIMYWIVNLHGFGGQYAMMALLNTFVHAVMYFYYFISAKYSGLKSSLWWKKYITKLQLVQFVLLFFQALDVLIFNPSCKVPIVMQYLQLYTATIMTLMFSNFYYHSYMKPQPKKEAKS</sequence>
<protein>
    <recommendedName>
        <fullName evidence="10">Elongation of very long chain fatty acids protein</fullName>
        <ecNumber evidence="10">2.3.1.199</ecNumber>
    </recommendedName>
    <alternativeName>
        <fullName evidence="10">Very-long-chain 3-oxoacyl-CoA synthase</fullName>
    </alternativeName>
</protein>
<feature type="transmembrane region" description="Helical" evidence="10">
    <location>
        <begin position="117"/>
        <end position="135"/>
    </location>
</feature>
<feature type="non-terminal residue" evidence="11">
    <location>
        <position position="272"/>
    </location>
</feature>
<gene>
    <name evidence="11" type="ORF">KR093_010850</name>
</gene>
<keyword evidence="5 10" id="KW-0276">Fatty acid metabolism</keyword>
<dbReference type="EC" id="2.3.1.199" evidence="10"/>
<evidence type="ECO:0000256" key="9">
    <source>
        <dbReference type="ARBA" id="ARBA00023160"/>
    </source>
</evidence>
<dbReference type="Pfam" id="PF01151">
    <property type="entry name" value="ELO"/>
    <property type="match status" value="1"/>
</dbReference>
<comment type="subcellular location">
    <subcellularLocation>
        <location evidence="1">Membrane</location>
        <topology evidence="1">Multi-pass membrane protein</topology>
    </subcellularLocation>
</comment>
<evidence type="ECO:0000256" key="1">
    <source>
        <dbReference type="ARBA" id="ARBA00004141"/>
    </source>
</evidence>
<evidence type="ECO:0000256" key="8">
    <source>
        <dbReference type="ARBA" id="ARBA00023136"/>
    </source>
</evidence>
<organism evidence="11 12">
    <name type="scientific">Drosophila rubida</name>
    <dbReference type="NCBI Taxonomy" id="30044"/>
    <lineage>
        <taxon>Eukaryota</taxon>
        <taxon>Metazoa</taxon>
        <taxon>Ecdysozoa</taxon>
        <taxon>Arthropoda</taxon>
        <taxon>Hexapoda</taxon>
        <taxon>Insecta</taxon>
        <taxon>Pterygota</taxon>
        <taxon>Neoptera</taxon>
        <taxon>Endopterygota</taxon>
        <taxon>Diptera</taxon>
        <taxon>Brachycera</taxon>
        <taxon>Muscomorpha</taxon>
        <taxon>Ephydroidea</taxon>
        <taxon>Drosophilidae</taxon>
        <taxon>Drosophila</taxon>
    </lineage>
</organism>
<dbReference type="PANTHER" id="PTHR11157">
    <property type="entry name" value="FATTY ACID ACYL TRANSFERASE-RELATED"/>
    <property type="match status" value="1"/>
</dbReference>
<dbReference type="GO" id="GO:0034626">
    <property type="term" value="P:fatty acid elongation, polyunsaturated fatty acid"/>
    <property type="evidence" value="ECO:0007669"/>
    <property type="project" value="TreeGrafter"/>
</dbReference>
<keyword evidence="2 10" id="KW-0444">Lipid biosynthesis</keyword>
<dbReference type="GO" id="GO:0009922">
    <property type="term" value="F:fatty acid elongase activity"/>
    <property type="evidence" value="ECO:0007669"/>
    <property type="project" value="UniProtKB-EC"/>
</dbReference>
<keyword evidence="3 10" id="KW-0808">Transferase</keyword>
<evidence type="ECO:0000256" key="10">
    <source>
        <dbReference type="RuleBase" id="RU361115"/>
    </source>
</evidence>
<comment type="catalytic activity">
    <reaction evidence="10">
        <text>a very-long-chain acyl-CoA + malonyl-CoA + H(+) = a very-long-chain 3-oxoacyl-CoA + CO2 + CoA</text>
        <dbReference type="Rhea" id="RHEA:32727"/>
        <dbReference type="ChEBI" id="CHEBI:15378"/>
        <dbReference type="ChEBI" id="CHEBI:16526"/>
        <dbReference type="ChEBI" id="CHEBI:57287"/>
        <dbReference type="ChEBI" id="CHEBI:57384"/>
        <dbReference type="ChEBI" id="CHEBI:90725"/>
        <dbReference type="ChEBI" id="CHEBI:90736"/>
        <dbReference type="EC" id="2.3.1.199"/>
    </reaction>
</comment>
<evidence type="ECO:0000313" key="12">
    <source>
        <dbReference type="Proteomes" id="UP001200034"/>
    </source>
</evidence>
<keyword evidence="6 10" id="KW-1133">Transmembrane helix</keyword>
<dbReference type="Proteomes" id="UP001200034">
    <property type="component" value="Unassembled WGS sequence"/>
</dbReference>
<feature type="non-terminal residue" evidence="11">
    <location>
        <position position="1"/>
    </location>
</feature>
<proteinExistence type="inferred from homology"/>
<dbReference type="AlphaFoldDB" id="A0AAD4K293"/>
<feature type="transmembrane region" description="Helical" evidence="10">
    <location>
        <begin position="210"/>
        <end position="228"/>
    </location>
</feature>
<keyword evidence="12" id="KW-1185">Reference proteome</keyword>
<dbReference type="GO" id="GO:0030148">
    <property type="term" value="P:sphingolipid biosynthetic process"/>
    <property type="evidence" value="ECO:0007669"/>
    <property type="project" value="TreeGrafter"/>
</dbReference>
<dbReference type="GO" id="GO:0005789">
    <property type="term" value="C:endoplasmic reticulum membrane"/>
    <property type="evidence" value="ECO:0007669"/>
    <property type="project" value="TreeGrafter"/>
</dbReference>
<dbReference type="GO" id="GO:0042761">
    <property type="term" value="P:very long-chain fatty acid biosynthetic process"/>
    <property type="evidence" value="ECO:0007669"/>
    <property type="project" value="TreeGrafter"/>
</dbReference>
<dbReference type="GO" id="GO:0019367">
    <property type="term" value="P:fatty acid elongation, saturated fatty acid"/>
    <property type="evidence" value="ECO:0007669"/>
    <property type="project" value="TreeGrafter"/>
</dbReference>
<evidence type="ECO:0000256" key="3">
    <source>
        <dbReference type="ARBA" id="ARBA00022679"/>
    </source>
</evidence>
<keyword evidence="9 10" id="KW-0275">Fatty acid biosynthesis</keyword>
<feature type="transmembrane region" description="Helical" evidence="10">
    <location>
        <begin position="15"/>
        <end position="36"/>
    </location>
</feature>
<evidence type="ECO:0000313" key="11">
    <source>
        <dbReference type="EMBL" id="KAH8372264.1"/>
    </source>
</evidence>
<evidence type="ECO:0000256" key="6">
    <source>
        <dbReference type="ARBA" id="ARBA00022989"/>
    </source>
</evidence>